<evidence type="ECO:0000313" key="2">
    <source>
        <dbReference type="WBParaSite" id="PSAMB.scaffold671size44142.g7856.t1"/>
    </source>
</evidence>
<evidence type="ECO:0000313" key="1">
    <source>
        <dbReference type="Proteomes" id="UP000887566"/>
    </source>
</evidence>
<accession>A0A914X7K9</accession>
<dbReference type="PANTHER" id="PTHR33488">
    <property type="entry name" value="ZGC:162509"/>
    <property type="match status" value="1"/>
</dbReference>
<protein>
    <submittedName>
        <fullName evidence="2">Apolipoprotein B</fullName>
    </submittedName>
</protein>
<proteinExistence type="predicted"/>
<dbReference type="WBParaSite" id="PSAMB.scaffold671size44142.g7856.t1">
    <property type="protein sequence ID" value="PSAMB.scaffold671size44142.g7856.t1"/>
    <property type="gene ID" value="PSAMB.scaffold671size44142.g7856"/>
</dbReference>
<name>A0A914X7K9_9BILA</name>
<dbReference type="Proteomes" id="UP000887566">
    <property type="component" value="Unplaced"/>
</dbReference>
<sequence length="318" mass="35948">MDWSELLLPAPSVIGQLGSLLLTASAKDLQLAKDDQLNASKSLLESMILIGGDAFYAFFDAQTGIDNIIRRRFNDVTVSEHIKIVVDMHINGQGNQTLIVRKDLNNIKEMAELHSNQMKTVVKAFKEVYPLIEKLTIASLEQQKFVAEGSAGSEEKLTQTVAQLQALGNYWNQTTNFFQSFAIMVESKWKTKLIDFIDSVENVTKIERNFTKSATNATKSAYDRMYKSAFHATIIDYRINHLAETFVAVSETFFLRMLADVRTLAGVDTDSAAFTNSQQRLDAYIRAAPQQIMRKLVEENDRFNKGCSYYCLWLPIRG</sequence>
<keyword evidence="1" id="KW-1185">Reference proteome</keyword>
<dbReference type="AlphaFoldDB" id="A0A914X7K9"/>
<organism evidence="1 2">
    <name type="scientific">Plectus sambesii</name>
    <dbReference type="NCBI Taxonomy" id="2011161"/>
    <lineage>
        <taxon>Eukaryota</taxon>
        <taxon>Metazoa</taxon>
        <taxon>Ecdysozoa</taxon>
        <taxon>Nematoda</taxon>
        <taxon>Chromadorea</taxon>
        <taxon>Plectida</taxon>
        <taxon>Plectina</taxon>
        <taxon>Plectoidea</taxon>
        <taxon>Plectidae</taxon>
        <taxon>Plectus</taxon>
    </lineage>
</organism>
<dbReference type="PANTHER" id="PTHR33488:SF2">
    <property type="entry name" value="EARLY ENDOSOME ANTIGEN 1-LIKE"/>
    <property type="match status" value="1"/>
</dbReference>
<reference evidence="2" key="1">
    <citation type="submission" date="2022-11" db="UniProtKB">
        <authorList>
            <consortium name="WormBaseParasite"/>
        </authorList>
    </citation>
    <scope>IDENTIFICATION</scope>
</reference>